<feature type="domain" description="Peptidoglycan binding-like" evidence="1">
    <location>
        <begin position="73"/>
        <end position="129"/>
    </location>
</feature>
<dbReference type="InterPro" id="IPR036365">
    <property type="entry name" value="PGBD-like_sf"/>
</dbReference>
<dbReference type="RefSeq" id="WP_200989630.1">
    <property type="nucleotide sequence ID" value="NZ_CP063311.1"/>
</dbReference>
<reference evidence="3" key="1">
    <citation type="submission" date="2020-10" db="EMBL/GenBank/DDBJ databases">
        <title>Genome-based taxonomic classification of the species Anabaenopsis elenkinii.</title>
        <authorList>
            <person name="Delbaje E."/>
            <person name="Andreote A.P.D."/>
            <person name="Pellegrinetti T.A."/>
            <person name="Cruz R.B."/>
            <person name="Branco L.H.Z."/>
            <person name="Fiore M.F."/>
        </authorList>
    </citation>
    <scope>NUCLEOTIDE SEQUENCE [LARGE SCALE GENOMIC DNA]</scope>
    <source>
        <strain evidence="3">CCIBt3563</strain>
    </source>
</reference>
<proteinExistence type="predicted"/>
<dbReference type="AlphaFoldDB" id="A0A7S6RFZ4"/>
<organism evidence="2 3">
    <name type="scientific">Anabaenopsis elenkinii CCIBt3563</name>
    <dbReference type="NCBI Taxonomy" id="2779889"/>
    <lineage>
        <taxon>Bacteria</taxon>
        <taxon>Bacillati</taxon>
        <taxon>Cyanobacteriota</taxon>
        <taxon>Cyanophyceae</taxon>
        <taxon>Nostocales</taxon>
        <taxon>Nodulariaceae</taxon>
        <taxon>Anabaenopsis</taxon>
    </lineage>
</organism>
<dbReference type="SUPFAM" id="SSF47090">
    <property type="entry name" value="PGBD-like"/>
    <property type="match status" value="1"/>
</dbReference>
<gene>
    <name evidence="2" type="ORF">IM676_07580</name>
</gene>
<name>A0A7S6RFZ4_9CYAN</name>
<keyword evidence="3" id="KW-1185">Reference proteome</keyword>
<accession>A0A7S6RFZ4</accession>
<dbReference type="KEGG" id="aee:IM676_07580"/>
<protein>
    <submittedName>
        <fullName evidence="2">Peptidoglycan-binding protein</fullName>
    </submittedName>
</protein>
<dbReference type="InterPro" id="IPR002477">
    <property type="entry name" value="Peptidoglycan-bd-like"/>
</dbReference>
<dbReference type="EMBL" id="CP063311">
    <property type="protein sequence ID" value="QOV24108.1"/>
    <property type="molecule type" value="Genomic_DNA"/>
</dbReference>
<dbReference type="Proteomes" id="UP000593846">
    <property type="component" value="Chromosome"/>
</dbReference>
<evidence type="ECO:0000313" key="3">
    <source>
        <dbReference type="Proteomes" id="UP000593846"/>
    </source>
</evidence>
<sequence length="145" mass="16104">MQVRLTTSIWKYFESLTAFRGLNKSKSYYLLLFSLTFLLFSSETVRAVIVYPKIAQATNRSLISRPTLKLGSQGGQVTELQAALKLLGFYSGAVDGIYTEETAAAVSQFKLAVELIPDGIVDAITWQRLFPPEQVIIPTIPGNQR</sequence>
<dbReference type="Pfam" id="PF01471">
    <property type="entry name" value="PG_binding_1"/>
    <property type="match status" value="1"/>
</dbReference>
<evidence type="ECO:0000313" key="2">
    <source>
        <dbReference type="EMBL" id="QOV24108.1"/>
    </source>
</evidence>
<dbReference type="InterPro" id="IPR036366">
    <property type="entry name" value="PGBDSf"/>
</dbReference>
<dbReference type="Gene3D" id="1.10.101.10">
    <property type="entry name" value="PGBD-like superfamily/PGBD"/>
    <property type="match status" value="1"/>
</dbReference>
<evidence type="ECO:0000259" key="1">
    <source>
        <dbReference type="Pfam" id="PF01471"/>
    </source>
</evidence>